<evidence type="ECO:0000256" key="1">
    <source>
        <dbReference type="ARBA" id="ARBA00004429"/>
    </source>
</evidence>
<feature type="transmembrane region" description="Helical" evidence="8">
    <location>
        <begin position="6"/>
        <end position="30"/>
    </location>
</feature>
<dbReference type="Proteomes" id="UP000037326">
    <property type="component" value="Unassembled WGS sequence"/>
</dbReference>
<dbReference type="EMBL" id="LFXJ01000010">
    <property type="protein sequence ID" value="KMY29646.1"/>
    <property type="molecule type" value="Genomic_DNA"/>
</dbReference>
<proteinExistence type="inferred from homology"/>
<dbReference type="SUPFAM" id="SSF161098">
    <property type="entry name" value="MetI-like"/>
    <property type="match status" value="1"/>
</dbReference>
<dbReference type="OrthoDB" id="9782004at2"/>
<comment type="subcellular location">
    <subcellularLocation>
        <location evidence="1">Cell inner membrane</location>
        <topology evidence="1">Multi-pass membrane protein</topology>
    </subcellularLocation>
    <subcellularLocation>
        <location evidence="8">Cell membrane</location>
        <topology evidence="8">Multi-pass membrane protein</topology>
    </subcellularLocation>
</comment>
<evidence type="ECO:0000256" key="6">
    <source>
        <dbReference type="ARBA" id="ARBA00022989"/>
    </source>
</evidence>
<dbReference type="PANTHER" id="PTHR43357:SF4">
    <property type="entry name" value="INNER MEMBRANE ABC TRANSPORTER PERMEASE PROTEIN YDCV"/>
    <property type="match status" value="1"/>
</dbReference>
<dbReference type="Gene3D" id="1.10.3720.10">
    <property type="entry name" value="MetI-like"/>
    <property type="match status" value="1"/>
</dbReference>
<evidence type="ECO:0000256" key="4">
    <source>
        <dbReference type="ARBA" id="ARBA00022519"/>
    </source>
</evidence>
<dbReference type="AlphaFoldDB" id="A0A0K9F6A9"/>
<comment type="similarity">
    <text evidence="8">Belongs to the binding-protein-dependent transport system permease family.</text>
</comment>
<evidence type="ECO:0000256" key="7">
    <source>
        <dbReference type="ARBA" id="ARBA00023136"/>
    </source>
</evidence>
<dbReference type="InterPro" id="IPR000515">
    <property type="entry name" value="MetI-like"/>
</dbReference>
<evidence type="ECO:0000256" key="8">
    <source>
        <dbReference type="RuleBase" id="RU363032"/>
    </source>
</evidence>
<keyword evidence="7 8" id="KW-0472">Membrane</keyword>
<protein>
    <submittedName>
        <fullName evidence="10">ABC transporter permease</fullName>
    </submittedName>
</protein>
<dbReference type="GO" id="GO:0055085">
    <property type="term" value="P:transmembrane transport"/>
    <property type="evidence" value="ECO:0007669"/>
    <property type="project" value="InterPro"/>
</dbReference>
<accession>A0A0K9F6A9</accession>
<feature type="transmembrane region" description="Helical" evidence="8">
    <location>
        <begin position="65"/>
        <end position="90"/>
    </location>
</feature>
<dbReference type="CDD" id="cd06261">
    <property type="entry name" value="TM_PBP2"/>
    <property type="match status" value="1"/>
</dbReference>
<keyword evidence="2 8" id="KW-0813">Transport</keyword>
<keyword evidence="4" id="KW-0997">Cell inner membrane</keyword>
<reference evidence="11" key="1">
    <citation type="submission" date="2015-07" db="EMBL/GenBank/DDBJ databases">
        <authorList>
            <consortium name="Consortium for Microbial Forensics and Genomics (microFORGE)"/>
            <person name="Knight B.M."/>
            <person name="Roberts D.P."/>
            <person name="Lin D."/>
            <person name="Hari K."/>
            <person name="Fletcher J."/>
            <person name="Melcher U."/>
            <person name="Blagden T."/>
            <person name="Winegar R.A."/>
        </authorList>
    </citation>
    <scope>NUCLEOTIDE SEQUENCE [LARGE SCALE GENOMIC DNA]</scope>
    <source>
        <strain evidence="11">DSM 23493</strain>
    </source>
</reference>
<gene>
    <name evidence="10" type="ORF">ACZ11_21395</name>
</gene>
<dbReference type="Pfam" id="PF00528">
    <property type="entry name" value="BPD_transp_1"/>
    <property type="match status" value="1"/>
</dbReference>
<feature type="domain" description="ABC transmembrane type-1" evidence="9">
    <location>
        <begin position="61"/>
        <end position="248"/>
    </location>
</feature>
<evidence type="ECO:0000259" key="9">
    <source>
        <dbReference type="PROSITE" id="PS50928"/>
    </source>
</evidence>
<dbReference type="PATRIC" id="fig|582475.4.peg.3379"/>
<comment type="caution">
    <text evidence="10">The sequence shown here is derived from an EMBL/GenBank/DDBJ whole genome shotgun (WGS) entry which is preliminary data.</text>
</comment>
<dbReference type="InterPro" id="IPR035906">
    <property type="entry name" value="MetI-like_sf"/>
</dbReference>
<dbReference type="GO" id="GO:0005886">
    <property type="term" value="C:plasma membrane"/>
    <property type="evidence" value="ECO:0007669"/>
    <property type="project" value="UniProtKB-SubCell"/>
</dbReference>
<evidence type="ECO:0000313" key="10">
    <source>
        <dbReference type="EMBL" id="KMY29646.1"/>
    </source>
</evidence>
<feature type="transmembrane region" description="Helical" evidence="8">
    <location>
        <begin position="186"/>
        <end position="208"/>
    </location>
</feature>
<evidence type="ECO:0000256" key="3">
    <source>
        <dbReference type="ARBA" id="ARBA00022475"/>
    </source>
</evidence>
<feature type="transmembrane region" description="Helical" evidence="8">
    <location>
        <begin position="96"/>
        <end position="117"/>
    </location>
</feature>
<organism evidence="10 11">
    <name type="scientific">Lysinibacillus xylanilyticus</name>
    <dbReference type="NCBI Taxonomy" id="582475"/>
    <lineage>
        <taxon>Bacteria</taxon>
        <taxon>Bacillati</taxon>
        <taxon>Bacillota</taxon>
        <taxon>Bacilli</taxon>
        <taxon>Bacillales</taxon>
        <taxon>Bacillaceae</taxon>
        <taxon>Lysinibacillus</taxon>
    </lineage>
</organism>
<sequence>MKKRGFADLFFLLLVVYLVLPVVATMLYAFATKWNKTILPEGLTFKWLATLFQDAEFIQAFGRSVLLSSGAVVVALLVIVPAIFVIVLYFPKYEKWIQMAVVMVYSFPGIILAVGLIRVYSKFGVPMILVVLGAYVIGILPYIYQGTRNSLRNVDARQLLDAAQLLGASKLQAFTKILLPTVYPGLFAGALLSFSVLFGEFVLINLVVGSRFETVQIYLMKKLSTSGHIASAVVFIYIVLMGLLTFVIATLTKRSKGATNL</sequence>
<dbReference type="PANTHER" id="PTHR43357">
    <property type="entry name" value="INNER MEMBRANE ABC TRANSPORTER PERMEASE PROTEIN YDCV"/>
    <property type="match status" value="1"/>
</dbReference>
<feature type="transmembrane region" description="Helical" evidence="8">
    <location>
        <begin position="229"/>
        <end position="251"/>
    </location>
</feature>
<evidence type="ECO:0000256" key="5">
    <source>
        <dbReference type="ARBA" id="ARBA00022692"/>
    </source>
</evidence>
<keyword evidence="5 8" id="KW-0812">Transmembrane</keyword>
<evidence type="ECO:0000313" key="11">
    <source>
        <dbReference type="Proteomes" id="UP000037326"/>
    </source>
</evidence>
<name>A0A0K9F6A9_9BACI</name>
<feature type="transmembrane region" description="Helical" evidence="8">
    <location>
        <begin position="124"/>
        <end position="144"/>
    </location>
</feature>
<keyword evidence="3" id="KW-1003">Cell membrane</keyword>
<dbReference type="PROSITE" id="PS50928">
    <property type="entry name" value="ABC_TM1"/>
    <property type="match status" value="1"/>
</dbReference>
<dbReference type="GeneID" id="96600769"/>
<evidence type="ECO:0000256" key="2">
    <source>
        <dbReference type="ARBA" id="ARBA00022448"/>
    </source>
</evidence>
<keyword evidence="6 8" id="KW-1133">Transmembrane helix</keyword>
<dbReference type="RefSeq" id="WP_049668546.1">
    <property type="nucleotide sequence ID" value="NZ_JBIVOC010000001.1"/>
</dbReference>